<evidence type="ECO:0000313" key="3">
    <source>
        <dbReference type="Proteomes" id="UP001529510"/>
    </source>
</evidence>
<proteinExistence type="predicted"/>
<reference evidence="2 3" key="1">
    <citation type="submission" date="2024-05" db="EMBL/GenBank/DDBJ databases">
        <title>Genome sequencing and assembly of Indian major carp, Cirrhinus mrigala (Hamilton, 1822).</title>
        <authorList>
            <person name="Mohindra V."/>
            <person name="Chowdhury L.M."/>
            <person name="Lal K."/>
            <person name="Jena J.K."/>
        </authorList>
    </citation>
    <scope>NUCLEOTIDE SEQUENCE [LARGE SCALE GENOMIC DNA]</scope>
    <source>
        <strain evidence="2">CM1030</strain>
        <tissue evidence="2">Blood</tissue>
    </source>
</reference>
<evidence type="ECO:0000256" key="1">
    <source>
        <dbReference type="SAM" id="MobiDB-lite"/>
    </source>
</evidence>
<protein>
    <submittedName>
        <fullName evidence="2">Uncharacterized protein</fullName>
    </submittedName>
</protein>
<dbReference type="AlphaFoldDB" id="A0ABD0MYT1"/>
<sequence>MWNYSKDELIVILTALSRLLHEALRVSAAALFSADLWRLSRTALPAQLLLSTGGAGELDAGRRRERAGRTLQPQQRPEPQQSTLGRVKHNGADQEASFLKSSC</sequence>
<dbReference type="Proteomes" id="UP001529510">
    <property type="component" value="Unassembled WGS sequence"/>
</dbReference>
<evidence type="ECO:0000313" key="2">
    <source>
        <dbReference type="EMBL" id="KAL0153736.1"/>
    </source>
</evidence>
<gene>
    <name evidence="2" type="ORF">M9458_050957</name>
</gene>
<organism evidence="2 3">
    <name type="scientific">Cirrhinus mrigala</name>
    <name type="common">Mrigala</name>
    <dbReference type="NCBI Taxonomy" id="683832"/>
    <lineage>
        <taxon>Eukaryota</taxon>
        <taxon>Metazoa</taxon>
        <taxon>Chordata</taxon>
        <taxon>Craniata</taxon>
        <taxon>Vertebrata</taxon>
        <taxon>Euteleostomi</taxon>
        <taxon>Actinopterygii</taxon>
        <taxon>Neopterygii</taxon>
        <taxon>Teleostei</taxon>
        <taxon>Ostariophysi</taxon>
        <taxon>Cypriniformes</taxon>
        <taxon>Cyprinidae</taxon>
        <taxon>Labeoninae</taxon>
        <taxon>Labeonini</taxon>
        <taxon>Cirrhinus</taxon>
    </lineage>
</organism>
<accession>A0ABD0MYT1</accession>
<dbReference type="EMBL" id="JAMKFB020000078">
    <property type="protein sequence ID" value="KAL0153736.1"/>
    <property type="molecule type" value="Genomic_DNA"/>
</dbReference>
<feature type="region of interest" description="Disordered" evidence="1">
    <location>
        <begin position="64"/>
        <end position="103"/>
    </location>
</feature>
<name>A0ABD0MYT1_CIRMR</name>
<keyword evidence="3" id="KW-1185">Reference proteome</keyword>
<comment type="caution">
    <text evidence="2">The sequence shown here is derived from an EMBL/GenBank/DDBJ whole genome shotgun (WGS) entry which is preliminary data.</text>
</comment>
<feature type="compositionally biased region" description="Polar residues" evidence="1">
    <location>
        <begin position="71"/>
        <end position="84"/>
    </location>
</feature>